<name>A0ABW7Q0G5_9GAMM</name>
<keyword evidence="2 4" id="KW-1133">Transmembrane helix</keyword>
<feature type="transmembrane region" description="Helical" evidence="4">
    <location>
        <begin position="97"/>
        <end position="114"/>
    </location>
</feature>
<feature type="transmembrane region" description="Helical" evidence="4">
    <location>
        <begin position="135"/>
        <end position="155"/>
    </location>
</feature>
<dbReference type="InterPro" id="IPR050327">
    <property type="entry name" value="Proton-linked_MCT"/>
</dbReference>
<feature type="domain" description="Major facilitator superfamily (MFS) profile" evidence="5">
    <location>
        <begin position="5"/>
        <end position="376"/>
    </location>
</feature>
<evidence type="ECO:0000313" key="6">
    <source>
        <dbReference type="EMBL" id="MFH8136081.1"/>
    </source>
</evidence>
<evidence type="ECO:0000256" key="3">
    <source>
        <dbReference type="ARBA" id="ARBA00023136"/>
    </source>
</evidence>
<feature type="transmembrane region" description="Helical" evidence="4">
    <location>
        <begin position="292"/>
        <end position="314"/>
    </location>
</feature>
<keyword evidence="3 4" id="KW-0472">Membrane</keyword>
<dbReference type="InterPro" id="IPR036259">
    <property type="entry name" value="MFS_trans_sf"/>
</dbReference>
<dbReference type="RefSeq" id="WP_397217511.1">
    <property type="nucleotide sequence ID" value="NZ_JBGFSN010000010.1"/>
</dbReference>
<dbReference type="EMBL" id="JBGFSN010000010">
    <property type="protein sequence ID" value="MFH8136081.1"/>
    <property type="molecule type" value="Genomic_DNA"/>
</dbReference>
<reference evidence="6 7" key="1">
    <citation type="submission" date="2024-08" db="EMBL/GenBank/DDBJ databases">
        <title>Pantoea ronii - a newly identified human opportunistic pathogen.</title>
        <authorList>
            <person name="Keidar-Friedman D."/>
            <person name="Sorek N."/>
            <person name="Leshin-Carmel D."/>
            <person name="Tsur A."/>
            <person name="Amsalem M."/>
            <person name="Tolkach D."/>
            <person name="Brosh-Nissimov T."/>
        </authorList>
    </citation>
    <scope>NUCLEOTIDE SEQUENCE [LARGE SCALE GENOMIC DNA]</scope>
    <source>
        <strain evidence="6 7">AA23256</strain>
    </source>
</reference>
<dbReference type="Proteomes" id="UP001611251">
    <property type="component" value="Unassembled WGS sequence"/>
</dbReference>
<dbReference type="PANTHER" id="PTHR11360">
    <property type="entry name" value="MONOCARBOXYLATE TRANSPORTER"/>
    <property type="match status" value="1"/>
</dbReference>
<feature type="transmembrane region" description="Helical" evidence="4">
    <location>
        <begin position="242"/>
        <end position="261"/>
    </location>
</feature>
<feature type="transmembrane region" description="Helical" evidence="4">
    <location>
        <begin position="352"/>
        <end position="372"/>
    </location>
</feature>
<dbReference type="SUPFAM" id="SSF103473">
    <property type="entry name" value="MFS general substrate transporter"/>
    <property type="match status" value="1"/>
</dbReference>
<feature type="transmembrane region" description="Helical" evidence="4">
    <location>
        <begin position="74"/>
        <end position="91"/>
    </location>
</feature>
<keyword evidence="7" id="KW-1185">Reference proteome</keyword>
<organism evidence="6 7">
    <name type="scientific">Pantoea osteomyelitidis</name>
    <dbReference type="NCBI Taxonomy" id="3230026"/>
    <lineage>
        <taxon>Bacteria</taxon>
        <taxon>Pseudomonadati</taxon>
        <taxon>Pseudomonadota</taxon>
        <taxon>Gammaproteobacteria</taxon>
        <taxon>Enterobacterales</taxon>
        <taxon>Erwiniaceae</taxon>
        <taxon>Pantoea</taxon>
    </lineage>
</organism>
<protein>
    <submittedName>
        <fullName evidence="6">Sugar MFS transporter</fullName>
    </submittedName>
</protein>
<dbReference type="PANTHER" id="PTHR11360:SF284">
    <property type="entry name" value="EG:103B4.3 PROTEIN-RELATED"/>
    <property type="match status" value="1"/>
</dbReference>
<comment type="caution">
    <text evidence="6">The sequence shown here is derived from an EMBL/GenBank/DDBJ whole genome shotgun (WGS) entry which is preliminary data.</text>
</comment>
<dbReference type="Gene3D" id="1.20.1250.20">
    <property type="entry name" value="MFS general substrate transporter like domains"/>
    <property type="match status" value="2"/>
</dbReference>
<feature type="transmembrane region" description="Helical" evidence="4">
    <location>
        <begin position="326"/>
        <end position="346"/>
    </location>
</feature>
<evidence type="ECO:0000256" key="1">
    <source>
        <dbReference type="ARBA" id="ARBA00022692"/>
    </source>
</evidence>
<gene>
    <name evidence="6" type="ORF">ABU178_18185</name>
</gene>
<evidence type="ECO:0000256" key="4">
    <source>
        <dbReference type="SAM" id="Phobius"/>
    </source>
</evidence>
<feature type="transmembrane region" description="Helical" evidence="4">
    <location>
        <begin position="161"/>
        <end position="178"/>
    </location>
</feature>
<dbReference type="InterPro" id="IPR020846">
    <property type="entry name" value="MFS_dom"/>
</dbReference>
<feature type="transmembrane region" description="Helical" evidence="4">
    <location>
        <begin position="268"/>
        <end position="286"/>
    </location>
</feature>
<proteinExistence type="predicted"/>
<dbReference type="Pfam" id="PF07690">
    <property type="entry name" value="MFS_1"/>
    <property type="match status" value="1"/>
</dbReference>
<dbReference type="PROSITE" id="PS50850">
    <property type="entry name" value="MFS"/>
    <property type="match status" value="1"/>
</dbReference>
<feature type="transmembrane region" description="Helical" evidence="4">
    <location>
        <begin position="39"/>
        <end position="62"/>
    </location>
</feature>
<sequence>MLTENRLLALTGFALIAVTYGLARFSWGLMLPDIMQNIHLSSAMAGSISSVSFTAYCVAIVFSSVCTGKTGPRFPAVLAGLFAAAGMGIIALSDTAAGMVCGVAFAGISTGLVSPPMAEAVKRKVVEKRRSVINTLINAGTGGGIIFSALAVLFLTNNWRATYLFFTFITLMTVLLSLKIMPTGPDGEKFSLRQQFSAFLLPALRSPLIVAFLSGLVSAAYWTFGPVMFHSLGGMERNEITLLWLITGVTGCAGIMTGALINRFGVNSVHRLMQALTILSFLLLALSPHYQLLPYIVSALYGFAYITLSGVLLVSGVNSAGSLPAAGLGAVFLMLAIGQVIGASLFGWLYDITGAAVALLLFSAVALLAMFLRAEQ</sequence>
<evidence type="ECO:0000259" key="5">
    <source>
        <dbReference type="PROSITE" id="PS50850"/>
    </source>
</evidence>
<evidence type="ECO:0000256" key="2">
    <source>
        <dbReference type="ARBA" id="ARBA00022989"/>
    </source>
</evidence>
<feature type="transmembrane region" description="Helical" evidence="4">
    <location>
        <begin position="199"/>
        <end position="222"/>
    </location>
</feature>
<keyword evidence="1 4" id="KW-0812">Transmembrane</keyword>
<dbReference type="InterPro" id="IPR011701">
    <property type="entry name" value="MFS"/>
</dbReference>
<evidence type="ECO:0000313" key="7">
    <source>
        <dbReference type="Proteomes" id="UP001611251"/>
    </source>
</evidence>
<accession>A0ABW7Q0G5</accession>